<gene>
    <name evidence="1" type="ORF">GCM10023307_03900</name>
</gene>
<dbReference type="Proteomes" id="UP001499959">
    <property type="component" value="Unassembled WGS sequence"/>
</dbReference>
<proteinExistence type="predicted"/>
<evidence type="ECO:0000313" key="2">
    <source>
        <dbReference type="Proteomes" id="UP001499959"/>
    </source>
</evidence>
<evidence type="ECO:0000313" key="1">
    <source>
        <dbReference type="EMBL" id="GAA4782551.1"/>
    </source>
</evidence>
<dbReference type="RefSeq" id="WP_345301586.1">
    <property type="nucleotide sequence ID" value="NZ_BAABJE010000001.1"/>
</dbReference>
<sequence length="341" mass="36874">MTYAIDTVVKGAGPDAHLQLLDVLRALAEQAGWTTLRYDASIPERELILRSTGTTGEEEITVGFKAYQNIAADYYNLLAATMTGYVPAAPFEAQPGIKTSGVPGHNQAVSYFLTANPRRIVGALKVGSPIYAHLYVGKALAYARPREFPSPLIVAGHFDGRDARRYSDLHWFPYKGRKGSSEAGYNDGFLFLRDAGGTWKKVQISPFGNGQGTETTYAGLAGEYVGRNGSGYRCLVPAGTLHQPQPLELYEMTFGAYDNDARAYPSSGNLYGVLDGVSMVSGYNNASENVLQLEGSAVIDQTGMSVRQAVDAIRAVNGRAFVVLQDGARTTWRDYVAVEMA</sequence>
<comment type="caution">
    <text evidence="1">The sequence shown here is derived from an EMBL/GenBank/DDBJ whole genome shotgun (WGS) entry which is preliminary data.</text>
</comment>
<keyword evidence="2" id="KW-1185">Reference proteome</keyword>
<organism evidence="1 2">
    <name type="scientific">Lysobacter hankyongensis</name>
    <dbReference type="NCBI Taxonomy" id="1176535"/>
    <lineage>
        <taxon>Bacteria</taxon>
        <taxon>Pseudomonadati</taxon>
        <taxon>Pseudomonadota</taxon>
        <taxon>Gammaproteobacteria</taxon>
        <taxon>Lysobacterales</taxon>
        <taxon>Lysobacteraceae</taxon>
        <taxon>Lysobacter</taxon>
    </lineage>
</organism>
<accession>A0ABP9AKP0</accession>
<protein>
    <submittedName>
        <fullName evidence="1">Uncharacterized protein</fullName>
    </submittedName>
</protein>
<reference evidence="2" key="1">
    <citation type="journal article" date="2019" name="Int. J. Syst. Evol. Microbiol.">
        <title>The Global Catalogue of Microorganisms (GCM) 10K type strain sequencing project: providing services to taxonomists for standard genome sequencing and annotation.</title>
        <authorList>
            <consortium name="The Broad Institute Genomics Platform"/>
            <consortium name="The Broad Institute Genome Sequencing Center for Infectious Disease"/>
            <person name="Wu L."/>
            <person name="Ma J."/>
        </authorList>
    </citation>
    <scope>NUCLEOTIDE SEQUENCE [LARGE SCALE GENOMIC DNA]</scope>
    <source>
        <strain evidence="2">JCM 18204</strain>
    </source>
</reference>
<dbReference type="EMBL" id="BAABJE010000001">
    <property type="protein sequence ID" value="GAA4782551.1"/>
    <property type="molecule type" value="Genomic_DNA"/>
</dbReference>
<name>A0ABP9AKP0_9GAMM</name>